<keyword evidence="3" id="KW-1185">Reference proteome</keyword>
<evidence type="ECO:0000313" key="3">
    <source>
        <dbReference type="Proteomes" id="UP000004344"/>
    </source>
</evidence>
<sequence>MSLFQAIAAVAVTFVAYYALIYLVVVVFMGQGRRGIYK</sequence>
<evidence type="ECO:0000256" key="1">
    <source>
        <dbReference type="SAM" id="Phobius"/>
    </source>
</evidence>
<dbReference type="EMBL" id="AGIZ01000001">
    <property type="protein sequence ID" value="EHC19433.1"/>
    <property type="molecule type" value="Genomic_DNA"/>
</dbReference>
<dbReference type="AlphaFoldDB" id="G6FN03"/>
<keyword evidence="1" id="KW-1133">Transmembrane helix</keyword>
<accession>G6FN03</accession>
<reference evidence="2 3" key="1">
    <citation type="submission" date="2011-09" db="EMBL/GenBank/DDBJ databases">
        <title>The draft genome of Fischerella sp. JSC-11.</title>
        <authorList>
            <consortium name="US DOE Joint Genome Institute (JGI-PGF)"/>
            <person name="Lucas S."/>
            <person name="Han J."/>
            <person name="Lapidus A."/>
            <person name="Cheng J.-F."/>
            <person name="Goodwin L."/>
            <person name="Pitluck S."/>
            <person name="Peters L."/>
            <person name="Land M.L."/>
            <person name="Hauser L."/>
            <person name="Sarkisova S."/>
            <person name="Bryant D.A."/>
            <person name="Brown I."/>
            <person name="Woyke T.J."/>
        </authorList>
    </citation>
    <scope>NUCLEOTIDE SEQUENCE [LARGE SCALE GENOMIC DNA]</scope>
    <source>
        <strain evidence="2 3">JSC-11</strain>
    </source>
</reference>
<comment type="caution">
    <text evidence="2">The sequence shown here is derived from an EMBL/GenBank/DDBJ whole genome shotgun (WGS) entry which is preliminary data.</text>
</comment>
<keyword evidence="1" id="KW-0812">Transmembrane</keyword>
<keyword evidence="1" id="KW-0472">Membrane</keyword>
<dbReference type="PATRIC" id="fig|741277.3.peg.296"/>
<proteinExistence type="predicted"/>
<feature type="transmembrane region" description="Helical" evidence="1">
    <location>
        <begin position="6"/>
        <end position="29"/>
    </location>
</feature>
<dbReference type="Proteomes" id="UP000004344">
    <property type="component" value="Unassembled WGS sequence"/>
</dbReference>
<evidence type="ECO:0000313" key="2">
    <source>
        <dbReference type="EMBL" id="EHC19433.1"/>
    </source>
</evidence>
<name>G6FN03_9CYAN</name>
<organism evidence="2 3">
    <name type="scientific">Fischerella thermalis JSC-11</name>
    <dbReference type="NCBI Taxonomy" id="741277"/>
    <lineage>
        <taxon>Bacteria</taxon>
        <taxon>Bacillati</taxon>
        <taxon>Cyanobacteriota</taxon>
        <taxon>Cyanophyceae</taxon>
        <taxon>Nostocales</taxon>
        <taxon>Hapalosiphonaceae</taxon>
        <taxon>Fischerella</taxon>
    </lineage>
</organism>
<gene>
    <name evidence="2" type="ORF">FJSC11DRAFT_0250</name>
</gene>
<protein>
    <submittedName>
        <fullName evidence="2">Uncharacterized protein</fullName>
    </submittedName>
</protein>